<dbReference type="InterPro" id="IPR040175">
    <property type="entry name" value="TET1/2/3"/>
</dbReference>
<evidence type="ECO:0000256" key="1">
    <source>
        <dbReference type="ARBA" id="ARBA00004286"/>
    </source>
</evidence>
<dbReference type="STRING" id="1676925.ENSPKIP00000031427"/>
<comment type="catalytic activity">
    <reaction evidence="11">
        <text>a 5-methyl-2'-deoxycytidine in DNA + 2-oxoglutarate + O2 = a 5-hydroxymethyl-2'-deoxycytidine in DNA + succinate + CO2</text>
        <dbReference type="Rhea" id="RHEA:52636"/>
        <dbReference type="Rhea" id="RHEA-COMP:11370"/>
        <dbReference type="Rhea" id="RHEA-COMP:13315"/>
        <dbReference type="ChEBI" id="CHEBI:15379"/>
        <dbReference type="ChEBI" id="CHEBI:16526"/>
        <dbReference type="ChEBI" id="CHEBI:16810"/>
        <dbReference type="ChEBI" id="CHEBI:30031"/>
        <dbReference type="ChEBI" id="CHEBI:85454"/>
        <dbReference type="ChEBI" id="CHEBI:136731"/>
        <dbReference type="EC" id="1.14.11.80"/>
    </reaction>
</comment>
<evidence type="ECO:0000256" key="10">
    <source>
        <dbReference type="ARBA" id="ARBA00049431"/>
    </source>
</evidence>
<comment type="catalytic activity">
    <reaction evidence="10 11">
        <text>a 5-hydroxymethyl-2'-deoxycytidine in DNA + 2-oxoglutarate + O2 = a 5-formyl-2'-deoxycytidine in DNA + succinate + CO2 + H2O</text>
        <dbReference type="Rhea" id="RHEA:53828"/>
        <dbReference type="Rhea" id="RHEA-COMP:13315"/>
        <dbReference type="Rhea" id="RHEA-COMP:13656"/>
        <dbReference type="ChEBI" id="CHEBI:15377"/>
        <dbReference type="ChEBI" id="CHEBI:15379"/>
        <dbReference type="ChEBI" id="CHEBI:16526"/>
        <dbReference type="ChEBI" id="CHEBI:16810"/>
        <dbReference type="ChEBI" id="CHEBI:30031"/>
        <dbReference type="ChEBI" id="CHEBI:136731"/>
        <dbReference type="ChEBI" id="CHEBI:137731"/>
        <dbReference type="EC" id="1.14.11.80"/>
    </reaction>
</comment>
<evidence type="ECO:0000259" key="13">
    <source>
        <dbReference type="SMART" id="SM01333"/>
    </source>
</evidence>
<feature type="compositionally biased region" description="Polar residues" evidence="12">
    <location>
        <begin position="742"/>
        <end position="786"/>
    </location>
</feature>
<keyword evidence="6 11" id="KW-0223">Dioxygenase</keyword>
<keyword evidence="4 11" id="KW-0479">Metal-binding</keyword>
<dbReference type="GO" id="GO:0005694">
    <property type="term" value="C:chromosome"/>
    <property type="evidence" value="ECO:0007669"/>
    <property type="project" value="UniProtKB-SubCell"/>
</dbReference>
<evidence type="ECO:0000256" key="2">
    <source>
        <dbReference type="ARBA" id="ARBA00007502"/>
    </source>
</evidence>
<feature type="compositionally biased region" description="Polar residues" evidence="12">
    <location>
        <begin position="1448"/>
        <end position="1464"/>
    </location>
</feature>
<feature type="region of interest" description="Disordered" evidence="12">
    <location>
        <begin position="635"/>
        <end position="661"/>
    </location>
</feature>
<feature type="region of interest" description="Disordered" evidence="12">
    <location>
        <begin position="110"/>
        <end position="133"/>
    </location>
</feature>
<evidence type="ECO:0000256" key="3">
    <source>
        <dbReference type="ARBA" id="ARBA00022454"/>
    </source>
</evidence>
<comment type="cofactor">
    <cofactor evidence="11">
        <name>Fe(2+)</name>
        <dbReference type="ChEBI" id="CHEBI:29033"/>
    </cofactor>
    <text evidence="11">Binds 1 Fe(2+) ion per subunit.</text>
</comment>
<dbReference type="GO" id="GO:0141166">
    <property type="term" value="P:chromosomal 5-methylcytosine DNA demethylation pathway"/>
    <property type="evidence" value="ECO:0007669"/>
    <property type="project" value="UniProtKB-UniRule"/>
</dbReference>
<dbReference type="InterPro" id="IPR024779">
    <property type="entry name" value="2OGFeDO_JBP1/TET_oxygenase_dom"/>
</dbReference>
<evidence type="ECO:0000313" key="15">
    <source>
        <dbReference type="Proteomes" id="UP000261540"/>
    </source>
</evidence>
<feature type="compositionally biased region" description="Low complexity" evidence="12">
    <location>
        <begin position="1371"/>
        <end position="1396"/>
    </location>
</feature>
<comment type="subcellular location">
    <subcellularLocation>
        <location evidence="1">Chromosome</location>
    </subcellularLocation>
</comment>
<proteinExistence type="inferred from homology"/>
<reference evidence="14" key="1">
    <citation type="submission" date="2025-05" db="UniProtKB">
        <authorList>
            <consortium name="Ensembl"/>
        </authorList>
    </citation>
    <scope>IDENTIFICATION</scope>
</reference>
<keyword evidence="8 11" id="KW-0408">Iron</keyword>
<sequence>METEKANHETEETLQLVQFNSVLQPEKLVAKLQNGSQLEMPSHQLNGNADCHHFKRGAGINRMKRLHDSCTSPADAQDVFDQGSCLTNGELKHAICEPGLQELHQVKKLKTDSKTNEEDNAPAEDAALASWDKKEQVDMESEAILPGLTKPAEFTCDVLLTEQKLEKKSCSFSNGDIFSLSKNKQVPISNGATVNSSMGDTPGELLEKTLSQYYPDHVSIAPQSITTQENDIRRPLASDMPEQATPSPPHTSGVPVSSQMSVSGHQNQILLDMCNSNVYNAPFSVNGYPSHVGKGHHHQQDQPYPLNPDRQVPEGTGTVPPTEAGNGSQDQNGDGCFQLADQKEYLKSNQESLPLTIALKSTTPMEEAGRFSPFSSGTGARIPETEDSESSHQFQGAQMGQWPGQYAATQTDRPKPSETSSQQEHQTSMALTQPDPPKPNDISLSSTEKSSPPSSLIASQTPGPETENKMPFNEEAREATSQQGGTYRKVNWIDLNSSPPSRPLGPPWLTWESLRTRSQHEPGRSAPNQGQSPGSGSVMRFPVVFSIQSGFQQQGKQMPEAYSPDLAQSEMQYNTPYTRPGQPAQSRIPGNRQHVPLGRSGSPEPGENPFGTQTQREHLDEHNQDIEDILSPNFLQKQQSPPPHPPQTAMTQCAPHPDASQLQDSIKRRAQTHPLDRFKLEEYIENQLKPDYQPQNQAEQPQVTGPNPSCGNNPGIFGPRPTSTQPPPNDSLYGSADGAVAQDSTQQQMHYPRQLSHTEFQESPMQPQSQLSQGALNPQLSGQSACPMQPKAEVRESCSQFPRGPPPGYPYGDLQSHAALRMHFYQRQGLADGRPPPRGIKIKDGPRCAVPLPQQAQGAEKTTMPSVKQEPTQVPCGQGQRSSIIATMEQQLKQYQHSLHFERTSLVMKDPSKIKVESSGAVTVLSTNTNLSEAEIVAALKKSPADRTPTKKEPNLNLFLESPMKLLNTPVKTQYDIPSCRCVEQLSEKDEGPYYTHLGTAPNIASIRELMEARFGQKGSCIRIEKVVYTGKEGKSTQGCPIAKWVIRRSSVEEKLLVLVRERAGHSCATACLVVAILLWEGIPTSLADRLYSELSETLRKHGALTNRRCALNEERTCACQGLDQDICGASFSFGCSWSMYYNGCKFARSKIPRKFKLLGDDLKEEEKMEQNLQNLATLLAPTYKQMAPDAYGNQVEYEHRALDCRLGVKEGRPFSGVTACLDFCAHAHRDLHNMHNGSTVVCTLTREDNREIGKIADDEQLHVLPLYTVSPTDEHGSEEGQQAKMKSGAIQVLSSFRRQVRMLAEPAKSCRQKKLDARRTAANKPSNPDAANTKAEKTLQAKLKQGTYENPGQSTPVSGSLPGQGQMVTPQPAHQAHPPAIQQQQQQQQPQQTHPHPYPGSPHPASYPRFANHVDSFPSTSQTANTIYPQSSVSSSPYSGPLPAPNTYLNGSNPANSYPGNPQNPSSLYPGYFCRGSMPMDSFHPYYGSNPKHLDMYRLQRPQLYPQQQYGAHQAYGVSLPARYSESGLQANGYGGSATKSSIHPMGYPTYSPNGSPNPQLLEAISRPPLEHPNLDYANTMSKGMQYGAYPNPYLAQNSTMFSPGQGPLNMQNKPNANLHSISAIPQVLPPPGRECPTPTQPGCGLPNGNAQETQIKQEPGPQPPDPKQKEDVWSDNEHNFLDPEIGGVAIAPSHGSILIECAKRELHATTPVKNPNRNHPTRISLVFYQHKNMNEAKHGLALWEAKMAEKAREKEEEAEKHGAESAPSKSKKVKREHSETVEHGEPPYKRFIQTLNQRSMSCTTNTYVSTAPYAYSKITGPYNRFI</sequence>
<dbReference type="Ensembl" id="ENSPKIT00000012272.1">
    <property type="protein sequence ID" value="ENSPKIP00000031427.1"/>
    <property type="gene ID" value="ENSPKIG00000011904.1"/>
</dbReference>
<protein>
    <recommendedName>
        <fullName evidence="11">Methylcytosine dioxygenase TET</fullName>
        <ecNumber evidence="11">1.14.11.80</ecNumber>
    </recommendedName>
</protein>
<evidence type="ECO:0000313" key="14">
    <source>
        <dbReference type="Ensembl" id="ENSPKIP00000031427.1"/>
    </source>
</evidence>
<dbReference type="Proteomes" id="UP000261540">
    <property type="component" value="Unplaced"/>
</dbReference>
<comment type="catalytic activity">
    <reaction evidence="9 11">
        <text>a 5-formyl-2'-deoxycytidine in DNA + 2-oxoglutarate + O2 = a 5-carboxyl-2'-deoxycytidine in DNA + succinate + CO2 + H(+)</text>
        <dbReference type="Rhea" id="RHEA:53832"/>
        <dbReference type="Rhea" id="RHEA-COMP:13656"/>
        <dbReference type="Rhea" id="RHEA-COMP:13657"/>
        <dbReference type="ChEBI" id="CHEBI:15378"/>
        <dbReference type="ChEBI" id="CHEBI:15379"/>
        <dbReference type="ChEBI" id="CHEBI:16526"/>
        <dbReference type="ChEBI" id="CHEBI:16810"/>
        <dbReference type="ChEBI" id="CHEBI:30031"/>
        <dbReference type="ChEBI" id="CHEBI:137731"/>
        <dbReference type="ChEBI" id="CHEBI:137732"/>
        <dbReference type="EC" id="1.14.11.80"/>
    </reaction>
</comment>
<evidence type="ECO:0000256" key="8">
    <source>
        <dbReference type="ARBA" id="ARBA00023004"/>
    </source>
</evidence>
<name>A0A3B3SL25_9TELE</name>
<feature type="compositionally biased region" description="Polar residues" evidence="12">
    <location>
        <begin position="526"/>
        <end position="535"/>
    </location>
</feature>
<feature type="region of interest" description="Disordered" evidence="12">
    <location>
        <begin position="290"/>
        <end position="336"/>
    </location>
</feature>
<feature type="compositionally biased region" description="Basic and acidic residues" evidence="12">
    <location>
        <begin position="466"/>
        <end position="478"/>
    </location>
</feature>
<feature type="region of interest" description="Disordered" evidence="12">
    <location>
        <begin position="855"/>
        <end position="878"/>
    </location>
</feature>
<feature type="compositionally biased region" description="Polar residues" evidence="12">
    <location>
        <begin position="863"/>
        <end position="872"/>
    </location>
</feature>
<evidence type="ECO:0000256" key="11">
    <source>
        <dbReference type="RuleBase" id="RU367064"/>
    </source>
</evidence>
<feature type="region of interest" description="Disordered" evidence="12">
    <location>
        <begin position="364"/>
        <end position="538"/>
    </location>
</feature>
<dbReference type="InterPro" id="IPR046942">
    <property type="entry name" value="TET_oxygenase"/>
</dbReference>
<comment type="similarity">
    <text evidence="2 11">Belongs to the TET family.</text>
</comment>
<feature type="region of interest" description="Disordered" evidence="12">
    <location>
        <begin position="238"/>
        <end position="262"/>
    </location>
</feature>
<feature type="region of interest" description="Disordered" evidence="12">
    <location>
        <begin position="1754"/>
        <end position="1790"/>
    </location>
</feature>
<dbReference type="GO" id="GO:0008270">
    <property type="term" value="F:zinc ion binding"/>
    <property type="evidence" value="ECO:0007669"/>
    <property type="project" value="UniProtKB-UniRule"/>
</dbReference>
<dbReference type="PANTHER" id="PTHR23358:SF3">
    <property type="entry name" value="METHYLCYTOSINE DIOXYGENASE TET2"/>
    <property type="match status" value="1"/>
</dbReference>
<dbReference type="Pfam" id="PF12851">
    <property type="entry name" value="Tet_JBP"/>
    <property type="match status" value="1"/>
</dbReference>
<evidence type="ECO:0000256" key="12">
    <source>
        <dbReference type="SAM" id="MobiDB-lite"/>
    </source>
</evidence>
<feature type="compositionally biased region" description="Low complexity" evidence="12">
    <location>
        <begin position="417"/>
        <end position="428"/>
    </location>
</feature>
<feature type="compositionally biased region" description="Polar residues" evidence="12">
    <location>
        <begin position="1348"/>
        <end position="1370"/>
    </location>
</feature>
<evidence type="ECO:0000256" key="7">
    <source>
        <dbReference type="ARBA" id="ARBA00023002"/>
    </source>
</evidence>
<accession>A0A3B3SL25</accession>
<comment type="function">
    <text evidence="11">Dioxygenase that catalyzes the conversion of the modified genomic base 5-methylcytosine (5mC) into 5-hydroxymethylcytosine (5hmC) and plays a key role in epigenetic chromatin reprogramming during embryonic development.</text>
</comment>
<dbReference type="PANTHER" id="PTHR23358">
    <property type="entry name" value="METHYLCYTOSINE DIOXYGENASE TET"/>
    <property type="match status" value="1"/>
</dbReference>
<keyword evidence="3" id="KW-0158">Chromosome</keyword>
<feature type="compositionally biased region" description="Polar residues" evidence="12">
    <location>
        <begin position="694"/>
        <end position="712"/>
    </location>
</feature>
<dbReference type="EC" id="1.14.11.80" evidence="11"/>
<feature type="compositionally biased region" description="Low complexity" evidence="12">
    <location>
        <begin position="443"/>
        <end position="456"/>
    </location>
</feature>
<feature type="compositionally biased region" description="Basic and acidic residues" evidence="12">
    <location>
        <begin position="1778"/>
        <end position="1790"/>
    </location>
</feature>
<feature type="region of interest" description="Disordered" evidence="12">
    <location>
        <begin position="1305"/>
        <end position="1464"/>
    </location>
</feature>
<feature type="region of interest" description="Disordered" evidence="12">
    <location>
        <begin position="573"/>
        <end position="614"/>
    </location>
</feature>
<dbReference type="Ensembl" id="ENSPKIT00000012244.1">
    <property type="protein sequence ID" value="ENSPKIP00000031399.1"/>
    <property type="gene ID" value="ENSPKIG00000011904.1"/>
</dbReference>
<feature type="compositionally biased region" description="Polar residues" evidence="12">
    <location>
        <begin position="1418"/>
        <end position="1429"/>
    </location>
</feature>
<evidence type="ECO:0000256" key="4">
    <source>
        <dbReference type="ARBA" id="ARBA00022723"/>
    </source>
</evidence>
<keyword evidence="5 11" id="KW-0862">Zinc</keyword>
<dbReference type="OrthoDB" id="8854879at2759"/>
<dbReference type="GO" id="GO:0045944">
    <property type="term" value="P:positive regulation of transcription by RNA polymerase II"/>
    <property type="evidence" value="ECO:0007669"/>
    <property type="project" value="TreeGrafter"/>
</dbReference>
<feature type="compositionally biased region" description="Basic and acidic residues" evidence="12">
    <location>
        <begin position="1754"/>
        <end position="1765"/>
    </location>
</feature>
<keyword evidence="7 11" id="KW-0560">Oxidoreductase</keyword>
<organism evidence="14 15">
    <name type="scientific">Paramormyrops kingsleyae</name>
    <dbReference type="NCBI Taxonomy" id="1676925"/>
    <lineage>
        <taxon>Eukaryota</taxon>
        <taxon>Metazoa</taxon>
        <taxon>Chordata</taxon>
        <taxon>Craniata</taxon>
        <taxon>Vertebrata</taxon>
        <taxon>Euteleostomi</taxon>
        <taxon>Actinopterygii</taxon>
        <taxon>Neopterygii</taxon>
        <taxon>Teleostei</taxon>
        <taxon>Osteoglossocephala</taxon>
        <taxon>Osteoglossomorpha</taxon>
        <taxon>Osteoglossiformes</taxon>
        <taxon>Mormyridae</taxon>
        <taxon>Paramormyrops</taxon>
    </lineage>
</organism>
<feature type="region of interest" description="Disordered" evidence="12">
    <location>
        <begin position="1628"/>
        <end position="1675"/>
    </location>
</feature>
<feature type="compositionally biased region" description="Basic and acidic residues" evidence="12">
    <location>
        <begin position="514"/>
        <end position="523"/>
    </location>
</feature>
<feature type="compositionally biased region" description="Low complexity" evidence="12">
    <location>
        <begin position="1430"/>
        <end position="1442"/>
    </location>
</feature>
<keyword evidence="15" id="KW-1185">Reference proteome</keyword>
<dbReference type="GO" id="GO:0005634">
    <property type="term" value="C:nucleus"/>
    <property type="evidence" value="ECO:0007669"/>
    <property type="project" value="UniProtKB-UniRule"/>
</dbReference>
<dbReference type="GeneTree" id="ENSGT00940000160003"/>
<dbReference type="GO" id="GO:0070579">
    <property type="term" value="F:DNA 5-methylcytosine dioxygenase activity"/>
    <property type="evidence" value="ECO:0007669"/>
    <property type="project" value="UniProtKB-UniRule"/>
</dbReference>
<dbReference type="GO" id="GO:0030099">
    <property type="term" value="P:myeloid cell differentiation"/>
    <property type="evidence" value="ECO:0007669"/>
    <property type="project" value="TreeGrafter"/>
</dbReference>
<dbReference type="GO" id="GO:0040029">
    <property type="term" value="P:epigenetic regulation of gene expression"/>
    <property type="evidence" value="ECO:0007669"/>
    <property type="project" value="InterPro"/>
</dbReference>
<evidence type="ECO:0000256" key="5">
    <source>
        <dbReference type="ARBA" id="ARBA00022833"/>
    </source>
</evidence>
<feature type="region of interest" description="Disordered" evidence="12">
    <location>
        <begin position="694"/>
        <end position="809"/>
    </location>
</feature>
<feature type="domain" description="Methylcytosine dioxygenase TET1-3 oxygenase" evidence="13">
    <location>
        <begin position="1137"/>
        <end position="1733"/>
    </location>
</feature>
<evidence type="ECO:0000256" key="9">
    <source>
        <dbReference type="ARBA" id="ARBA00047840"/>
    </source>
</evidence>
<comment type="cofactor">
    <cofactor evidence="11">
        <name>Zn(2+)</name>
        <dbReference type="ChEBI" id="CHEBI:29105"/>
    </cofactor>
    <text evidence="11">The zinc ions have a structural role.</text>
</comment>
<dbReference type="SMART" id="SM01333">
    <property type="entry name" value="Tet_JBP"/>
    <property type="match status" value="1"/>
</dbReference>
<evidence type="ECO:0000256" key="6">
    <source>
        <dbReference type="ARBA" id="ARBA00022964"/>
    </source>
</evidence>